<reference evidence="1" key="1">
    <citation type="submission" date="2023-04" db="EMBL/GenBank/DDBJ databases">
        <title>Draft Genome sequencing of Naganishia species isolated from polar environments using Oxford Nanopore Technology.</title>
        <authorList>
            <person name="Leo P."/>
            <person name="Venkateswaran K."/>
        </authorList>
    </citation>
    <scope>NUCLEOTIDE SEQUENCE</scope>
    <source>
        <strain evidence="1">MNA-CCFEE 5423</strain>
    </source>
</reference>
<evidence type="ECO:0000313" key="1">
    <source>
        <dbReference type="EMBL" id="KAJ9092820.1"/>
    </source>
</evidence>
<proteinExistence type="predicted"/>
<keyword evidence="2" id="KW-1185">Reference proteome</keyword>
<name>A0ACC2V1L7_9TREE</name>
<dbReference type="Proteomes" id="UP001227268">
    <property type="component" value="Unassembled WGS sequence"/>
</dbReference>
<evidence type="ECO:0000313" key="2">
    <source>
        <dbReference type="Proteomes" id="UP001227268"/>
    </source>
</evidence>
<organism evidence="1 2">
    <name type="scientific">Naganishia friedmannii</name>
    <dbReference type="NCBI Taxonomy" id="89922"/>
    <lineage>
        <taxon>Eukaryota</taxon>
        <taxon>Fungi</taxon>
        <taxon>Dikarya</taxon>
        <taxon>Basidiomycota</taxon>
        <taxon>Agaricomycotina</taxon>
        <taxon>Tremellomycetes</taxon>
        <taxon>Filobasidiales</taxon>
        <taxon>Filobasidiaceae</taxon>
        <taxon>Naganishia</taxon>
    </lineage>
</organism>
<dbReference type="EMBL" id="JASBWT010000035">
    <property type="protein sequence ID" value="KAJ9092820.1"/>
    <property type="molecule type" value="Genomic_DNA"/>
</dbReference>
<protein>
    <submittedName>
        <fullName evidence="1">Uncharacterized protein</fullName>
    </submittedName>
</protein>
<sequence length="142" mass="14769">MSHDPVEHGTTRDTEDFGDLISKEDWTNPNYVPQVPTASEAETTSGSTQAPSHQGPTFGSGGSGTYKRPHSPEGGPMETGGGLTDERSRDSLTSLGKRQRVGTGDPKGISAPEKSLSPTPVPESHDNGGSSGSVAASQVHWL</sequence>
<accession>A0ACC2V1L7</accession>
<gene>
    <name evidence="1" type="ORF">QFC21_006696</name>
</gene>
<comment type="caution">
    <text evidence="1">The sequence shown here is derived from an EMBL/GenBank/DDBJ whole genome shotgun (WGS) entry which is preliminary data.</text>
</comment>